<accession>A0A3D5QBT2</accession>
<evidence type="ECO:0000259" key="1">
    <source>
        <dbReference type="Pfam" id="PF02698"/>
    </source>
</evidence>
<dbReference type="GO" id="GO:0000270">
    <property type="term" value="P:peptidoglycan metabolic process"/>
    <property type="evidence" value="ECO:0007669"/>
    <property type="project" value="TreeGrafter"/>
</dbReference>
<dbReference type="Gene3D" id="3.40.50.620">
    <property type="entry name" value="HUPs"/>
    <property type="match status" value="1"/>
</dbReference>
<dbReference type="PANTHER" id="PTHR30336">
    <property type="entry name" value="INNER MEMBRANE PROTEIN, PROBABLE PERMEASE"/>
    <property type="match status" value="1"/>
</dbReference>
<dbReference type="GO" id="GO:0005886">
    <property type="term" value="C:plasma membrane"/>
    <property type="evidence" value="ECO:0007669"/>
    <property type="project" value="TreeGrafter"/>
</dbReference>
<dbReference type="CDD" id="cd06259">
    <property type="entry name" value="YdcF-like"/>
    <property type="match status" value="1"/>
</dbReference>
<organism evidence="2 3">
    <name type="scientific">Flexistipes sinusarabici</name>
    <dbReference type="NCBI Taxonomy" id="2352"/>
    <lineage>
        <taxon>Bacteria</taxon>
        <taxon>Pseudomonadati</taxon>
        <taxon>Deferribacterota</taxon>
        <taxon>Deferribacteres</taxon>
        <taxon>Deferribacterales</taxon>
        <taxon>Flexistipitaceae</taxon>
        <taxon>Flexistipes</taxon>
    </lineage>
</organism>
<feature type="domain" description="DUF218" evidence="1">
    <location>
        <begin position="3"/>
        <end position="55"/>
    </location>
</feature>
<reference evidence="2 3" key="1">
    <citation type="journal article" date="2018" name="Nat. Biotechnol.">
        <title>A standardized bacterial taxonomy based on genome phylogeny substantially revises the tree of life.</title>
        <authorList>
            <person name="Parks D.H."/>
            <person name="Chuvochina M."/>
            <person name="Waite D.W."/>
            <person name="Rinke C."/>
            <person name="Skarshewski A."/>
            <person name="Chaumeil P.A."/>
            <person name="Hugenholtz P."/>
        </authorList>
    </citation>
    <scope>NUCLEOTIDE SEQUENCE [LARGE SCALE GENOMIC DNA]</scope>
    <source>
        <strain evidence="2">UBA8672</strain>
    </source>
</reference>
<dbReference type="Pfam" id="PF02698">
    <property type="entry name" value="DUF218"/>
    <property type="match status" value="1"/>
</dbReference>
<dbReference type="PANTHER" id="PTHR30336:SF4">
    <property type="entry name" value="ENVELOPE BIOGENESIS FACTOR ELYC"/>
    <property type="match status" value="1"/>
</dbReference>
<proteinExistence type="predicted"/>
<feature type="non-terminal residue" evidence="2">
    <location>
        <position position="56"/>
    </location>
</feature>
<evidence type="ECO:0000313" key="3">
    <source>
        <dbReference type="Proteomes" id="UP000262325"/>
    </source>
</evidence>
<dbReference type="GO" id="GO:0043164">
    <property type="term" value="P:Gram-negative-bacterium-type cell wall biogenesis"/>
    <property type="evidence" value="ECO:0007669"/>
    <property type="project" value="TreeGrafter"/>
</dbReference>
<dbReference type="EMBL" id="DPPF01000127">
    <property type="protein sequence ID" value="HCW93296.1"/>
    <property type="molecule type" value="Genomic_DNA"/>
</dbReference>
<sequence>KEKIYTENESRNTMQNAEFTAKIMEKYTWDHALLVTSAYHMPRSVLSFRSAGVHVT</sequence>
<gene>
    <name evidence="2" type="ORF">DHM44_06415</name>
</gene>
<dbReference type="InterPro" id="IPR003848">
    <property type="entry name" value="DUF218"/>
</dbReference>
<dbReference type="AlphaFoldDB" id="A0A3D5QBT2"/>
<evidence type="ECO:0000313" key="2">
    <source>
        <dbReference type="EMBL" id="HCW93296.1"/>
    </source>
</evidence>
<comment type="caution">
    <text evidence="2">The sequence shown here is derived from an EMBL/GenBank/DDBJ whole genome shotgun (WGS) entry which is preliminary data.</text>
</comment>
<name>A0A3D5QBT2_FLESI</name>
<protein>
    <submittedName>
        <fullName evidence="2">YdcF family protein</fullName>
    </submittedName>
</protein>
<dbReference type="Proteomes" id="UP000262325">
    <property type="component" value="Unassembled WGS sequence"/>
</dbReference>
<dbReference type="InterPro" id="IPR051599">
    <property type="entry name" value="Cell_Envelope_Assoc"/>
</dbReference>
<dbReference type="InterPro" id="IPR014729">
    <property type="entry name" value="Rossmann-like_a/b/a_fold"/>
</dbReference>
<feature type="non-terminal residue" evidence="2">
    <location>
        <position position="1"/>
    </location>
</feature>